<reference evidence="1" key="1">
    <citation type="journal article" date="2014" name="Int. J. Syst. Evol. Microbiol.">
        <title>Complete genome sequence of Corynebacterium casei LMG S-19264T (=DSM 44701T), isolated from a smear-ripened cheese.</title>
        <authorList>
            <consortium name="US DOE Joint Genome Institute (JGI-PGF)"/>
            <person name="Walter F."/>
            <person name="Albersmeier A."/>
            <person name="Kalinowski J."/>
            <person name="Ruckert C."/>
        </authorList>
    </citation>
    <scope>NUCLEOTIDE SEQUENCE</scope>
    <source>
        <strain evidence="1">JCM 13583</strain>
    </source>
</reference>
<evidence type="ECO:0008006" key="3">
    <source>
        <dbReference type="Google" id="ProtNLM"/>
    </source>
</evidence>
<keyword evidence="2" id="KW-1185">Reference proteome</keyword>
<dbReference type="EMBL" id="BMNY01000002">
    <property type="protein sequence ID" value="GGM75557.1"/>
    <property type="molecule type" value="Genomic_DNA"/>
</dbReference>
<dbReference type="Proteomes" id="UP000632195">
    <property type="component" value="Unassembled WGS sequence"/>
</dbReference>
<dbReference type="RefSeq" id="WP_188681284.1">
    <property type="nucleotide sequence ID" value="NZ_BMNY01000002.1"/>
</dbReference>
<protein>
    <recommendedName>
        <fullName evidence="3">DUF763 domain-containing protein</fullName>
    </recommendedName>
</protein>
<dbReference type="AlphaFoldDB" id="A0AA37F9L0"/>
<dbReference type="PANTHER" id="PTHR38597">
    <property type="entry name" value="BLL3834 PROTEIN"/>
    <property type="match status" value="1"/>
</dbReference>
<proteinExistence type="predicted"/>
<evidence type="ECO:0000313" key="1">
    <source>
        <dbReference type="EMBL" id="GGM75557.1"/>
    </source>
</evidence>
<evidence type="ECO:0000313" key="2">
    <source>
        <dbReference type="Proteomes" id="UP000632195"/>
    </source>
</evidence>
<reference evidence="1" key="2">
    <citation type="submission" date="2022-09" db="EMBL/GenBank/DDBJ databases">
        <authorList>
            <person name="Sun Q."/>
            <person name="Ohkuma M."/>
        </authorList>
    </citation>
    <scope>NUCLEOTIDE SEQUENCE</scope>
    <source>
        <strain evidence="1">JCM 13583</strain>
    </source>
</reference>
<organism evidence="1 2">
    <name type="scientific">Thermogymnomonas acidicola</name>
    <dbReference type="NCBI Taxonomy" id="399579"/>
    <lineage>
        <taxon>Archaea</taxon>
        <taxon>Methanobacteriati</taxon>
        <taxon>Thermoplasmatota</taxon>
        <taxon>Thermoplasmata</taxon>
        <taxon>Thermoplasmatales</taxon>
        <taxon>Thermogymnomonas</taxon>
    </lineage>
</organism>
<dbReference type="InterPro" id="IPR008482">
    <property type="entry name" value="DUF763"/>
</dbReference>
<dbReference type="PANTHER" id="PTHR38597:SF1">
    <property type="entry name" value="BLL3834 PROTEIN"/>
    <property type="match status" value="1"/>
</dbReference>
<sequence>MNRTGFSLLPLHYGHPPEYLYRRMVELGGLLCDTIVQVYGAKELVRRFSDPFWFHALSLVIGFDWNSSGTTTATLSAIKEYYSRHPGEIAVAGGKGRHMSATREEVEAAESAGLIGDADTTMRLAKRVARIDDAFLQDSYDLYMQFLVVGSGTFSVVQQGMNEGKRMARRYHWYSGTMGTMLDDNREGISAPVPQDSVLDLTASSSRGNRRAMVEVLRERPESLMSMFAIGGQRTLDSTGKPVLNLDIRVDWKRLRQLYEYDVTGFEQLVDMPGLGKSTLRAISYMAEVITGEKASTRDPVKFSFAVGGKDGVPKPVNVRDYDRAIEFFREAVGSLDRGDRRTRTLIENLSKLSRERSSQGPSL</sequence>
<name>A0AA37F9L0_9ARCH</name>
<accession>A0AA37F9L0</accession>
<dbReference type="Pfam" id="PF05559">
    <property type="entry name" value="DUF763"/>
    <property type="match status" value="1"/>
</dbReference>
<gene>
    <name evidence="1" type="ORF">GCM10007108_11840</name>
</gene>
<comment type="caution">
    <text evidence="1">The sequence shown here is derived from an EMBL/GenBank/DDBJ whole genome shotgun (WGS) entry which is preliminary data.</text>
</comment>